<evidence type="ECO:0000256" key="10">
    <source>
        <dbReference type="HAMAP-Rule" id="MF_01043"/>
    </source>
</evidence>
<dbReference type="Pfam" id="PF02660">
    <property type="entry name" value="G3P_acyltransf"/>
    <property type="match status" value="1"/>
</dbReference>
<keyword evidence="4 10" id="KW-0812">Transmembrane</keyword>
<keyword evidence="12" id="KW-1185">Reference proteome</keyword>
<accession>A0ABQ0QJ42</accession>
<comment type="pathway">
    <text evidence="10">Lipid metabolism; phospholipid metabolism.</text>
</comment>
<keyword evidence="9 10" id="KW-1208">Phospholipid metabolism</keyword>
<evidence type="ECO:0000256" key="8">
    <source>
        <dbReference type="ARBA" id="ARBA00023209"/>
    </source>
</evidence>
<dbReference type="PANTHER" id="PTHR30309">
    <property type="entry name" value="INNER MEMBRANE PROTEIN YGIH"/>
    <property type="match status" value="1"/>
</dbReference>
<dbReference type="NCBIfam" id="TIGR00023">
    <property type="entry name" value="glycerol-3-phosphate 1-O-acyltransferase PlsY"/>
    <property type="match status" value="1"/>
</dbReference>
<evidence type="ECO:0000256" key="4">
    <source>
        <dbReference type="ARBA" id="ARBA00022692"/>
    </source>
</evidence>
<dbReference type="Proteomes" id="UP001062443">
    <property type="component" value="Unassembled WGS sequence"/>
</dbReference>
<evidence type="ECO:0000256" key="1">
    <source>
        <dbReference type="ARBA" id="ARBA00022475"/>
    </source>
</evidence>
<proteinExistence type="inferred from homology"/>
<evidence type="ECO:0000256" key="9">
    <source>
        <dbReference type="ARBA" id="ARBA00023264"/>
    </source>
</evidence>
<keyword evidence="3 10" id="KW-0808">Transferase</keyword>
<comment type="similarity">
    <text evidence="10">Belongs to the PlsY family.</text>
</comment>
<evidence type="ECO:0000313" key="11">
    <source>
        <dbReference type="EMBL" id="GBR46459.1"/>
    </source>
</evidence>
<evidence type="ECO:0000256" key="2">
    <source>
        <dbReference type="ARBA" id="ARBA00022516"/>
    </source>
</evidence>
<dbReference type="SMART" id="SM01207">
    <property type="entry name" value="G3P_acyltransf"/>
    <property type="match status" value="1"/>
</dbReference>
<keyword evidence="2 10" id="KW-0444">Lipid biosynthesis</keyword>
<keyword evidence="1 10" id="KW-1003">Cell membrane</keyword>
<keyword evidence="5 10" id="KW-1133">Transmembrane helix</keyword>
<reference evidence="11" key="1">
    <citation type="submission" date="2013-04" db="EMBL/GenBank/DDBJ databases">
        <title>The genome sequencing project of 58 acetic acid bacteria.</title>
        <authorList>
            <person name="Okamoto-Kainuma A."/>
            <person name="Ishikawa M."/>
            <person name="Umino S."/>
            <person name="Koizumi Y."/>
            <person name="Shiwa Y."/>
            <person name="Yoshikawa H."/>
            <person name="Matsutani M."/>
            <person name="Matsushita K."/>
        </authorList>
    </citation>
    <scope>NUCLEOTIDE SEQUENCE</scope>
    <source>
        <strain evidence="11">NBRC 106556</strain>
    </source>
</reference>
<dbReference type="EC" id="2.3.1.275" evidence="10"/>
<feature type="transmembrane region" description="Helical" evidence="10">
    <location>
        <begin position="56"/>
        <end position="77"/>
    </location>
</feature>
<comment type="catalytic activity">
    <reaction evidence="10">
        <text>an acyl phosphate + sn-glycerol 3-phosphate = a 1-acyl-sn-glycero-3-phosphate + phosphate</text>
        <dbReference type="Rhea" id="RHEA:34075"/>
        <dbReference type="ChEBI" id="CHEBI:43474"/>
        <dbReference type="ChEBI" id="CHEBI:57597"/>
        <dbReference type="ChEBI" id="CHEBI:57970"/>
        <dbReference type="ChEBI" id="CHEBI:59918"/>
        <dbReference type="EC" id="2.3.1.275"/>
    </reaction>
</comment>
<comment type="subunit">
    <text evidence="10">Probably interacts with PlsX.</text>
</comment>
<feature type="transmembrane region" description="Helical" evidence="10">
    <location>
        <begin position="144"/>
        <end position="163"/>
    </location>
</feature>
<gene>
    <name evidence="10" type="primary">plsY</name>
    <name evidence="11" type="ORF">AA106556_1117</name>
</gene>
<dbReference type="RefSeq" id="WP_068168030.1">
    <property type="nucleotide sequence ID" value="NZ_BAQB01000014.1"/>
</dbReference>
<comment type="function">
    <text evidence="10">Catalyzes the transfer of an acyl group from acyl-phosphate (acyl-PO(4)) to glycerol-3-phosphate (G3P) to form lysophosphatidic acid (LPA). This enzyme utilizes acyl-phosphate as fatty acyl donor, but not acyl-CoA or acyl-ACP.</text>
</comment>
<organism evidence="11 12">
    <name type="scientific">Neokomagataea tanensis NBRC 106556</name>
    <dbReference type="NCBI Taxonomy" id="1223519"/>
    <lineage>
        <taxon>Bacteria</taxon>
        <taxon>Pseudomonadati</taxon>
        <taxon>Pseudomonadota</taxon>
        <taxon>Alphaproteobacteria</taxon>
        <taxon>Acetobacterales</taxon>
        <taxon>Acetobacteraceae</taxon>
        <taxon>Neokomagataea</taxon>
    </lineage>
</organism>
<evidence type="ECO:0000256" key="7">
    <source>
        <dbReference type="ARBA" id="ARBA00023136"/>
    </source>
</evidence>
<dbReference type="EMBL" id="BAQB01000014">
    <property type="protein sequence ID" value="GBR46459.1"/>
    <property type="molecule type" value="Genomic_DNA"/>
</dbReference>
<dbReference type="PANTHER" id="PTHR30309:SF0">
    <property type="entry name" value="GLYCEROL-3-PHOSPHATE ACYLTRANSFERASE-RELATED"/>
    <property type="match status" value="1"/>
</dbReference>
<feature type="transmembrane region" description="Helical" evidence="10">
    <location>
        <begin position="89"/>
        <end position="107"/>
    </location>
</feature>
<keyword evidence="8 10" id="KW-0594">Phospholipid biosynthesis</keyword>
<dbReference type="InterPro" id="IPR003811">
    <property type="entry name" value="G3P_acylTferase_PlsY"/>
</dbReference>
<keyword evidence="7 10" id="KW-0472">Membrane</keyword>
<comment type="subcellular location">
    <subcellularLocation>
        <location evidence="10">Cell membrane</location>
        <topology evidence="10">Multi-pass membrane protein</topology>
    </subcellularLocation>
</comment>
<evidence type="ECO:0000256" key="6">
    <source>
        <dbReference type="ARBA" id="ARBA00023098"/>
    </source>
</evidence>
<name>A0ABQ0QJ42_9PROT</name>
<evidence type="ECO:0000313" key="12">
    <source>
        <dbReference type="Proteomes" id="UP001062443"/>
    </source>
</evidence>
<dbReference type="HAMAP" id="MF_01043">
    <property type="entry name" value="PlsY"/>
    <property type="match status" value="1"/>
</dbReference>
<keyword evidence="6 10" id="KW-0443">Lipid metabolism</keyword>
<feature type="transmembrane region" description="Helical" evidence="10">
    <location>
        <begin position="169"/>
        <end position="186"/>
    </location>
</feature>
<protein>
    <recommendedName>
        <fullName evidence="10">Glycerol-3-phosphate acyltransferase</fullName>
    </recommendedName>
    <alternativeName>
        <fullName evidence="10">Acyl-PO4 G3P acyltransferase</fullName>
    </alternativeName>
    <alternativeName>
        <fullName evidence="10">Acyl-phosphate--glycerol-3-phosphate acyltransferase</fullName>
    </alternativeName>
    <alternativeName>
        <fullName evidence="10">G3P acyltransferase</fullName>
        <shortName evidence="10">GPAT</shortName>
        <ecNumber evidence="10">2.3.1.275</ecNumber>
    </alternativeName>
    <alternativeName>
        <fullName evidence="10">Lysophosphatidic acid synthase</fullName>
        <shortName evidence="10">LPA synthase</shortName>
    </alternativeName>
</protein>
<evidence type="ECO:0000256" key="3">
    <source>
        <dbReference type="ARBA" id="ARBA00022679"/>
    </source>
</evidence>
<feature type="transmembrane region" description="Helical" evidence="10">
    <location>
        <begin position="113"/>
        <end position="137"/>
    </location>
</feature>
<sequence length="208" mass="21430">MTAVPHSLFLYAALAYLLGSIPFGLLLTAAFGGGDIRKIGTGNIGATNVLRTGKKGVAAATLLLDALKGVLAVLLAARFAPDHTAQAMAIAAFCAVLGHCFPVWLGFKGGKGVASGLGVIWALSWPVGLLSSILWLAVARFSRISSAGALTAFLAAPLLMIAMVGSSPLASPFPLATLGISTIIWLRHYGNIIRLINGTEPRVGQKTP</sequence>
<comment type="caution">
    <text evidence="11">The sequence shown here is derived from an EMBL/GenBank/DDBJ whole genome shotgun (WGS) entry which is preliminary data.</text>
</comment>
<evidence type="ECO:0000256" key="5">
    <source>
        <dbReference type="ARBA" id="ARBA00022989"/>
    </source>
</evidence>